<dbReference type="AlphaFoldDB" id="A0A0G7ZNG3"/>
<keyword evidence="5 7" id="KW-0472">Membrane</keyword>
<keyword evidence="7" id="KW-1003">Cell membrane</keyword>
<dbReference type="NCBIfam" id="TIGR01145">
    <property type="entry name" value="ATP_synt_delta"/>
    <property type="match status" value="1"/>
</dbReference>
<dbReference type="PANTHER" id="PTHR11910">
    <property type="entry name" value="ATP SYNTHASE DELTA CHAIN"/>
    <property type="match status" value="1"/>
</dbReference>
<dbReference type="Proteomes" id="UP000242141">
    <property type="component" value="Unassembled WGS sequence"/>
</dbReference>
<keyword evidence="7" id="KW-0139">CF(1)</keyword>
<evidence type="ECO:0000256" key="4">
    <source>
        <dbReference type="ARBA" id="ARBA00023065"/>
    </source>
</evidence>
<dbReference type="SUPFAM" id="SSF47928">
    <property type="entry name" value="N-terminal domain of the delta subunit of the F1F0-ATP synthase"/>
    <property type="match status" value="1"/>
</dbReference>
<evidence type="ECO:0000256" key="2">
    <source>
        <dbReference type="ARBA" id="ARBA00022448"/>
    </source>
</evidence>
<comment type="similarity">
    <text evidence="7">Belongs to the ATPase delta chain family.</text>
</comment>
<evidence type="ECO:0000256" key="1">
    <source>
        <dbReference type="ARBA" id="ARBA00004370"/>
    </source>
</evidence>
<dbReference type="InterPro" id="IPR026015">
    <property type="entry name" value="ATP_synth_OSCP/delta_N_sf"/>
</dbReference>
<protein>
    <recommendedName>
        <fullName evidence="7">ATP synthase subunit delta</fullName>
    </recommendedName>
    <alternativeName>
        <fullName evidence="7">ATP synthase F(1) sector subunit delta</fullName>
    </alternativeName>
    <alternativeName>
        <fullName evidence="7">F-type ATPase subunit delta</fullName>
        <shortName evidence="7">F-ATPase subunit delta</shortName>
    </alternativeName>
</protein>
<dbReference type="PRINTS" id="PR00125">
    <property type="entry name" value="ATPASEDELTA"/>
</dbReference>
<comment type="function">
    <text evidence="7">F(1)F(0) ATP synthase produces ATP from ADP in the presence of a proton or sodium gradient. F-type ATPases consist of two structural domains, F(1) containing the extramembraneous catalytic core and F(0) containing the membrane proton channel, linked together by a central stalk and a peripheral stalk. During catalysis, ATP synthesis in the catalytic domain of F(1) is coupled via a rotary mechanism of the central stalk subunits to proton translocation.</text>
</comment>
<reference evidence="9" key="1">
    <citation type="submission" date="2015-05" db="EMBL/GenBank/DDBJ databases">
        <authorList>
            <person name="Collingro A."/>
        </authorList>
    </citation>
    <scope>NUCLEOTIDE SEQUENCE [LARGE SCALE GENOMIC DNA]</scope>
    <source>
        <strain evidence="9">Ps</strain>
    </source>
</reference>
<proteinExistence type="inferred from homology"/>
<keyword evidence="2 7" id="KW-0813">Transport</keyword>
<keyword evidence="4 7" id="KW-0406">Ion transport</keyword>
<dbReference type="GO" id="GO:0005886">
    <property type="term" value="C:plasma membrane"/>
    <property type="evidence" value="ECO:0007669"/>
    <property type="project" value="UniProtKB-SubCell"/>
</dbReference>
<evidence type="ECO:0000256" key="7">
    <source>
        <dbReference type="HAMAP-Rule" id="MF_01416"/>
    </source>
</evidence>
<dbReference type="HAMAP" id="MF_01416">
    <property type="entry name" value="ATP_synth_delta_bact"/>
    <property type="match status" value="1"/>
</dbReference>
<keyword evidence="9" id="KW-1185">Reference proteome</keyword>
<gene>
    <name evidence="7" type="primary">atpH</name>
    <name evidence="8" type="ORF">HEPPS_04910</name>
</gene>
<dbReference type="InterPro" id="IPR000711">
    <property type="entry name" value="ATPase_OSCP/dsu"/>
</dbReference>
<comment type="function">
    <text evidence="7">This protein is part of the stalk that links CF(0) to CF(1). It either transmits conformational changes from CF(0) to CF(1) or is implicated in proton conduction.</text>
</comment>
<evidence type="ECO:0000256" key="6">
    <source>
        <dbReference type="ARBA" id="ARBA00023310"/>
    </source>
</evidence>
<evidence type="ECO:0000313" key="9">
    <source>
        <dbReference type="Proteomes" id="UP000242141"/>
    </source>
</evidence>
<evidence type="ECO:0000256" key="3">
    <source>
        <dbReference type="ARBA" id="ARBA00022781"/>
    </source>
</evidence>
<accession>A0A0G7ZNG3</accession>
<dbReference type="Gene3D" id="1.10.520.20">
    <property type="entry name" value="N-terminal domain of the delta subunit of the F1F0-ATP synthase"/>
    <property type="match status" value="1"/>
</dbReference>
<organism evidence="8 9">
    <name type="scientific">Candidatus Hepatoplasma crinochetorum</name>
    <dbReference type="NCBI Taxonomy" id="295596"/>
    <lineage>
        <taxon>Bacteria</taxon>
        <taxon>Bacillati</taxon>
        <taxon>Mycoplasmatota</taxon>
        <taxon>Mollicutes</taxon>
        <taxon>Candidatus Hepatoplasmataceae</taxon>
        <taxon>Candidatus Hepatoplasma</taxon>
    </lineage>
</organism>
<evidence type="ECO:0000256" key="5">
    <source>
        <dbReference type="ARBA" id="ARBA00023136"/>
    </source>
</evidence>
<dbReference type="GO" id="GO:0046933">
    <property type="term" value="F:proton-transporting ATP synthase activity, rotational mechanism"/>
    <property type="evidence" value="ECO:0007669"/>
    <property type="project" value="UniProtKB-UniRule"/>
</dbReference>
<dbReference type="GO" id="GO:0045259">
    <property type="term" value="C:proton-transporting ATP synthase complex"/>
    <property type="evidence" value="ECO:0007669"/>
    <property type="project" value="UniProtKB-KW"/>
</dbReference>
<dbReference type="EMBL" id="CWGI01000001">
    <property type="protein sequence ID" value="CRX37261.1"/>
    <property type="molecule type" value="Genomic_DNA"/>
</dbReference>
<comment type="subcellular location">
    <subcellularLocation>
        <location evidence="7">Cell membrane</location>
        <topology evidence="7">Peripheral membrane protein</topology>
    </subcellularLocation>
    <subcellularLocation>
        <location evidence="1">Membrane</location>
    </subcellularLocation>
</comment>
<keyword evidence="3 7" id="KW-0375">Hydrogen ion transport</keyword>
<keyword evidence="6 7" id="KW-0066">ATP synthesis</keyword>
<sequence>MKNNQLILPFVEAFYQLSKEKKILNKSLLLVKKTLISLSETNFIDFLSNYNIDLENKDKVLQKIYQKNTLFINWILVLIEKKVVRNLDFILNKFIQLYNLENKIIEGKIFSARKLNSNQIKKITNTIKNKWKKEIYLDPKIDAELIGGVKLIIGDNVWDNSILKKLNDLTEELVNKKGMIVIDGKY</sequence>
<dbReference type="Pfam" id="PF00213">
    <property type="entry name" value="OSCP"/>
    <property type="match status" value="1"/>
</dbReference>
<evidence type="ECO:0000313" key="8">
    <source>
        <dbReference type="EMBL" id="CRX37261.1"/>
    </source>
</evidence>
<name>A0A0G7ZNG3_9MOLU</name>